<dbReference type="EMBL" id="RHFK02000012">
    <property type="protein sequence ID" value="TWW66972.1"/>
    <property type="molecule type" value="Genomic_DNA"/>
</dbReference>
<comment type="caution">
    <text evidence="2">The sequence shown here is derived from an EMBL/GenBank/DDBJ whole genome shotgun (WGS) entry which is preliminary data.</text>
</comment>
<evidence type="ECO:0000313" key="2">
    <source>
        <dbReference type="EMBL" id="TWW66972.1"/>
    </source>
</evidence>
<sequence>MSGFLSSERPGCYERLQQSRKHQWSLLLPESDQEPEVWAVELDGTIQTLGDPPTGAGSELELGSRHWAGPQNQPEDSSASHRKQPRPGGETFLSSDTSSRTLDVPRQLNNMVSLVGPGPPDWQDVPGTPPQSMMLQRRVSQASQQHRERSGFRLVDGQAHLRVPSLRFLRYLSPASGAQQVSTDQQDSFVSIPNFWSPPPGSGIAARRPWATVPNYHDDNRGREHGPVYLSIS</sequence>
<accession>A0A5C6NHB0</accession>
<gene>
    <name evidence="2" type="ORF">D4764_02G0000130</name>
</gene>
<dbReference type="AlphaFoldDB" id="A0A5C6NHB0"/>
<dbReference type="Proteomes" id="UP000324091">
    <property type="component" value="Chromosome 2"/>
</dbReference>
<evidence type="ECO:0000256" key="1">
    <source>
        <dbReference type="SAM" id="MobiDB-lite"/>
    </source>
</evidence>
<proteinExistence type="predicted"/>
<protein>
    <submittedName>
        <fullName evidence="2">Uncharacterized protein</fullName>
    </submittedName>
</protein>
<reference evidence="2 3" key="1">
    <citation type="submission" date="2019-04" db="EMBL/GenBank/DDBJ databases">
        <title>Chromosome genome assembly for Takifugu flavidus.</title>
        <authorList>
            <person name="Xiao S."/>
        </authorList>
    </citation>
    <scope>NUCLEOTIDE SEQUENCE [LARGE SCALE GENOMIC DNA]</scope>
    <source>
        <strain evidence="2">HTHZ2018</strain>
        <tissue evidence="2">Muscle</tissue>
    </source>
</reference>
<keyword evidence="3" id="KW-1185">Reference proteome</keyword>
<feature type="compositionally biased region" description="Polar residues" evidence="1">
    <location>
        <begin position="92"/>
        <end position="104"/>
    </location>
</feature>
<organism evidence="2 3">
    <name type="scientific">Takifugu flavidus</name>
    <name type="common">sansaifugu</name>
    <dbReference type="NCBI Taxonomy" id="433684"/>
    <lineage>
        <taxon>Eukaryota</taxon>
        <taxon>Metazoa</taxon>
        <taxon>Chordata</taxon>
        <taxon>Craniata</taxon>
        <taxon>Vertebrata</taxon>
        <taxon>Euteleostomi</taxon>
        <taxon>Actinopterygii</taxon>
        <taxon>Neopterygii</taxon>
        <taxon>Teleostei</taxon>
        <taxon>Neoteleostei</taxon>
        <taxon>Acanthomorphata</taxon>
        <taxon>Eupercaria</taxon>
        <taxon>Tetraodontiformes</taxon>
        <taxon>Tetradontoidea</taxon>
        <taxon>Tetraodontidae</taxon>
        <taxon>Takifugu</taxon>
    </lineage>
</organism>
<feature type="region of interest" description="Disordered" evidence="1">
    <location>
        <begin position="38"/>
        <end position="104"/>
    </location>
</feature>
<evidence type="ECO:0000313" key="3">
    <source>
        <dbReference type="Proteomes" id="UP000324091"/>
    </source>
</evidence>
<name>A0A5C6NHB0_9TELE</name>